<feature type="region of interest" description="Disordered" evidence="2">
    <location>
        <begin position="1094"/>
        <end position="1156"/>
    </location>
</feature>
<feature type="compositionally biased region" description="Low complexity" evidence="2">
    <location>
        <begin position="975"/>
        <end position="991"/>
    </location>
</feature>
<dbReference type="PANTHER" id="PTHR16151">
    <property type="entry name" value="HAUS AUGMIN-LIKE COMPLEX SUBUNIT 6"/>
    <property type="match status" value="1"/>
</dbReference>
<dbReference type="GO" id="GO:0008017">
    <property type="term" value="F:microtubule binding"/>
    <property type="evidence" value="ECO:0007669"/>
    <property type="project" value="TreeGrafter"/>
</dbReference>
<dbReference type="InterPro" id="IPR028163">
    <property type="entry name" value="HAUS_6_N"/>
</dbReference>
<dbReference type="GO" id="GO:1990498">
    <property type="term" value="C:mitotic spindle microtubule"/>
    <property type="evidence" value="ECO:0007669"/>
    <property type="project" value="TreeGrafter"/>
</dbReference>
<dbReference type="GO" id="GO:0051225">
    <property type="term" value="P:spindle assembly"/>
    <property type="evidence" value="ECO:0007669"/>
    <property type="project" value="InterPro"/>
</dbReference>
<evidence type="ECO:0000313" key="4">
    <source>
        <dbReference type="Proteomes" id="UP000085678"/>
    </source>
</evidence>
<dbReference type="RefSeq" id="XP_013421249.1">
    <property type="nucleotide sequence ID" value="XM_013565795.1"/>
</dbReference>
<evidence type="ECO:0000259" key="3">
    <source>
        <dbReference type="Pfam" id="PF14661"/>
    </source>
</evidence>
<feature type="compositionally biased region" description="Polar residues" evidence="2">
    <location>
        <begin position="874"/>
        <end position="885"/>
    </location>
</feature>
<feature type="compositionally biased region" description="Polar residues" evidence="2">
    <location>
        <begin position="1113"/>
        <end position="1134"/>
    </location>
</feature>
<feature type="region of interest" description="Disordered" evidence="2">
    <location>
        <begin position="493"/>
        <end position="524"/>
    </location>
</feature>
<dbReference type="GeneID" id="106181424"/>
<feature type="compositionally biased region" description="Low complexity" evidence="2">
    <location>
        <begin position="800"/>
        <end position="816"/>
    </location>
</feature>
<accession>A0A1S3KFL3</accession>
<dbReference type="OrthoDB" id="5575722at2759"/>
<feature type="region of interest" description="Disordered" evidence="2">
    <location>
        <begin position="1035"/>
        <end position="1068"/>
    </location>
</feature>
<feature type="region of interest" description="Disordered" evidence="2">
    <location>
        <begin position="954"/>
        <end position="997"/>
    </location>
</feature>
<dbReference type="Pfam" id="PF14661">
    <property type="entry name" value="HAUS6_N"/>
    <property type="match status" value="1"/>
</dbReference>
<dbReference type="InterPro" id="IPR026797">
    <property type="entry name" value="HAUS_6"/>
</dbReference>
<name>A0A1S3KFL3_LINAN</name>
<feature type="compositionally biased region" description="Polar residues" evidence="2">
    <location>
        <begin position="574"/>
        <end position="585"/>
    </location>
</feature>
<dbReference type="STRING" id="7574.A0A1S3KFL3"/>
<dbReference type="Proteomes" id="UP000085678">
    <property type="component" value="Unplaced"/>
</dbReference>
<feature type="domain" description="HAUS augmin-like complex subunit 6 N-terminal" evidence="3">
    <location>
        <begin position="3"/>
        <end position="236"/>
    </location>
</feature>
<dbReference type="AlphaFoldDB" id="A0A1S3KFL3"/>
<dbReference type="GO" id="GO:0070652">
    <property type="term" value="C:HAUS complex"/>
    <property type="evidence" value="ECO:0007669"/>
    <property type="project" value="InterPro"/>
</dbReference>
<organism evidence="4 5">
    <name type="scientific">Lingula anatina</name>
    <name type="common">Brachiopod</name>
    <name type="synonym">Lingula unguis</name>
    <dbReference type="NCBI Taxonomy" id="7574"/>
    <lineage>
        <taxon>Eukaryota</taxon>
        <taxon>Metazoa</taxon>
        <taxon>Spiralia</taxon>
        <taxon>Lophotrochozoa</taxon>
        <taxon>Brachiopoda</taxon>
        <taxon>Linguliformea</taxon>
        <taxon>Lingulata</taxon>
        <taxon>Lingulida</taxon>
        <taxon>Linguloidea</taxon>
        <taxon>Lingulidae</taxon>
        <taxon>Lingula</taxon>
    </lineage>
</organism>
<feature type="coiled-coil region" evidence="1">
    <location>
        <begin position="757"/>
        <end position="784"/>
    </location>
</feature>
<reference evidence="5" key="1">
    <citation type="submission" date="2025-08" db="UniProtKB">
        <authorList>
            <consortium name="RefSeq"/>
        </authorList>
    </citation>
    <scope>IDENTIFICATION</scope>
    <source>
        <tissue evidence="5">Gonads</tissue>
    </source>
</reference>
<feature type="region of interest" description="Disordered" evidence="2">
    <location>
        <begin position="537"/>
        <end position="595"/>
    </location>
</feature>
<dbReference type="KEGG" id="lak:106181424"/>
<keyword evidence="4" id="KW-1185">Reference proteome</keyword>
<gene>
    <name evidence="5" type="primary">LOC106181424</name>
</gene>
<feature type="compositionally biased region" description="Basic and acidic residues" evidence="2">
    <location>
        <begin position="586"/>
        <end position="595"/>
    </location>
</feature>
<dbReference type="PANTHER" id="PTHR16151:SF2">
    <property type="entry name" value="HAUS AUGMIN-LIKE COMPLEX SUBUNIT 6"/>
    <property type="match status" value="1"/>
</dbReference>
<dbReference type="InParanoid" id="A0A1S3KFL3"/>
<feature type="compositionally biased region" description="Basic and acidic residues" evidence="2">
    <location>
        <begin position="544"/>
        <end position="555"/>
    </location>
</feature>
<feature type="compositionally biased region" description="Basic and acidic residues" evidence="2">
    <location>
        <begin position="831"/>
        <end position="841"/>
    </location>
</feature>
<protein>
    <submittedName>
        <fullName evidence="5">Uncharacterized protein LOC106181424</fullName>
    </submittedName>
</protein>
<sequence length="1257" mass="139689">MESQYKIPFNRDMFALPNKKAFEVVMYFLFNKLDPVLCRETFRDCWPVIDKKVEQLFRKACNNWLTMIAKEEKDAHLPRIVASTFMSPGGDRFYQLMFNFSRYVILRTIKNDHGLKTRDMLQHPVLTPQNLAIDHVISESLKCGAVRHRKRFLEHVEDTVQVQQQWKEYASELVKDNRTLSKAVRDKERLVRDEIQKGTTLGGSPVPKRRSGIHDPALDVQSVKRAQKVQKVRELWKILDDFNGSKEQECEVIESILHGTLDQYKIDAGEINVKIPDLLLRECESELQRRNVDNTLKGGKLNLLSLVHLWNLSLHLYIEKLHTAGVPNFGDHLATVATQVHTHHAYLSNTQALRSKMAKEMIPNLKASIDQLKYSLDQQPVTGRTPHGIRTASLGLGLLPPTPPISFQEDSTLTEGTPPNISTTLTPNKVSTPEAVSRLVNSVEKTVRREQASLGAGTPLYGPKLGIKGQPYGADNVPMSHLPIPVVQVERVGNKQRTRIRSAPGTPGASRGTLAGTSPLVMDSRNGVNTMFETLEMETTQEGRSTRESAREKLTEQVSKSKPGFKSKQRDKTIVNTRRPQSQTPRVERHSTRTSPRAHDILADKIADAVMDSSRKYTSGLSSGESTPDSMNIADLNLQDPLEGLGTKAFISQDKIARTPEGGHAKKMTWHDTLMEEQLPRRPSSTELDEVTKNLFTPENSDEENIITVGEVPDEKKDALSPVAKVDLNQPKGATPSSKRKLKHSPTLLDMETVVGGQTLNRSAREAEERLEAASEVTNLLNDLTFNGGTVQEDRTWRKQSSSSDQSSSIVSSVVQRQDKSFRDSPISTEDQYRDLFESKTPHLPNRAKRQNVAPQDYSATPEFPKSSDHSRKSNPSVTPISTNDMPFGQFTDDGVQRSSAFSGYPKDLLSLDDEDDLLTTVTMPFSPSMEDSPHVGSQDVRVVVSPHVFGRKEKHTELGSEKRNYDEFLEQKSSRSNARSPAASSTGSSAGFNLGHGIEAGEQLNNMKHVQKDSSVDDLISRYRKLKLNNFTPLESLQNNKSPSLSKHVNGSNLSSKSQQATTADVIDPRYFEKSPVRKTSIDERFSLDIDEPENILDFKSPGGSRLPDSPDYSNLLGQNGRSSGASEKPASTNDREEGAQSARSPHGFTMPVSPHDIALLPQDARGGYLHTPRHRESLPLDGSLIDVDAMLSPGIGETPGLPFGRKGRDSAATYKAKRTDRFEDILGDDTSLLLPSSPEVSFTTHSPAVGNLLDF</sequence>
<evidence type="ECO:0000256" key="2">
    <source>
        <dbReference type="SAM" id="MobiDB-lite"/>
    </source>
</evidence>
<feature type="compositionally biased region" description="Basic and acidic residues" evidence="2">
    <location>
        <begin position="954"/>
        <end position="974"/>
    </location>
</feature>
<evidence type="ECO:0000256" key="1">
    <source>
        <dbReference type="SAM" id="Coils"/>
    </source>
</evidence>
<keyword evidence="1" id="KW-0175">Coiled coil</keyword>
<feature type="region of interest" description="Disordered" evidence="2">
    <location>
        <begin position="792"/>
        <end position="914"/>
    </location>
</feature>
<evidence type="ECO:0000313" key="5">
    <source>
        <dbReference type="RefSeq" id="XP_013421249.1"/>
    </source>
</evidence>
<feature type="compositionally biased region" description="Polar residues" evidence="2">
    <location>
        <begin position="1035"/>
        <end position="1064"/>
    </location>
</feature>
<proteinExistence type="predicted"/>